<protein>
    <submittedName>
        <fullName evidence="2">Putative secreted protein</fullName>
    </submittedName>
</protein>
<accession>A0A6B0UMX0</accession>
<evidence type="ECO:0000256" key="1">
    <source>
        <dbReference type="SAM" id="SignalP"/>
    </source>
</evidence>
<feature type="chain" id="PRO_5025343664" evidence="1">
    <location>
        <begin position="23"/>
        <end position="120"/>
    </location>
</feature>
<evidence type="ECO:0000313" key="2">
    <source>
        <dbReference type="EMBL" id="MXU91159.1"/>
    </source>
</evidence>
<feature type="signal peptide" evidence="1">
    <location>
        <begin position="1"/>
        <end position="22"/>
    </location>
</feature>
<reference evidence="2" key="1">
    <citation type="submission" date="2019-12" db="EMBL/GenBank/DDBJ databases">
        <title>An insight into the sialome of adult female Ixodes ricinus ticks feeding for 6 days.</title>
        <authorList>
            <person name="Perner J."/>
            <person name="Ribeiro J.M.C."/>
        </authorList>
    </citation>
    <scope>NUCLEOTIDE SEQUENCE</scope>
    <source>
        <strain evidence="2">Semi-engorged</strain>
        <tissue evidence="2">Salivary glands</tissue>
    </source>
</reference>
<dbReference type="EMBL" id="GIFC01009076">
    <property type="protein sequence ID" value="MXU91159.1"/>
    <property type="molecule type" value="Transcribed_RNA"/>
</dbReference>
<proteinExistence type="predicted"/>
<dbReference type="AlphaFoldDB" id="A0A6B0UMX0"/>
<name>A0A6B0UMX0_IXORI</name>
<sequence length="120" mass="13549">MCCAKIYLTLQLIFGRLPSVMVAPYCRGWCLGSLRRDSRFISGSAGSVSGRRGAPSGQCGATWRLSIPDSCFLRRVGRLFGPFVLHSLLKFHVRHLIYKFDAVKWGIRESPWRPSCVQLM</sequence>
<organism evidence="2">
    <name type="scientific">Ixodes ricinus</name>
    <name type="common">Common tick</name>
    <name type="synonym">Acarus ricinus</name>
    <dbReference type="NCBI Taxonomy" id="34613"/>
    <lineage>
        <taxon>Eukaryota</taxon>
        <taxon>Metazoa</taxon>
        <taxon>Ecdysozoa</taxon>
        <taxon>Arthropoda</taxon>
        <taxon>Chelicerata</taxon>
        <taxon>Arachnida</taxon>
        <taxon>Acari</taxon>
        <taxon>Parasitiformes</taxon>
        <taxon>Ixodida</taxon>
        <taxon>Ixodoidea</taxon>
        <taxon>Ixodidae</taxon>
        <taxon>Ixodinae</taxon>
        <taxon>Ixodes</taxon>
    </lineage>
</organism>
<keyword evidence="1" id="KW-0732">Signal</keyword>